<dbReference type="Proteomes" id="UP000800041">
    <property type="component" value="Unassembled WGS sequence"/>
</dbReference>
<dbReference type="Pfam" id="PF10294">
    <property type="entry name" value="Methyltransf_16"/>
    <property type="match status" value="1"/>
</dbReference>
<dbReference type="GO" id="GO:0005737">
    <property type="term" value="C:cytoplasm"/>
    <property type="evidence" value="ECO:0007669"/>
    <property type="project" value="TreeGrafter"/>
</dbReference>
<accession>A0A6G1H3V0</accession>
<dbReference type="AlphaFoldDB" id="A0A6G1H3V0"/>
<sequence>MDITLEARQPLDLLVRQYLQLVELELLSWPNPTLLRDASAQAFLFRNMFDAKYTMYRPPERYQLRVLKSLVHKIEQAIEDPEEDEISDDLTCVLSELLSTRLPSETDAAQIKSYVTYSFCSPTEHEKRVTLLESRAVIASSGTTGLRTWEAALRLGAYLSTPEGRSFVKDKNILELGAGTGLISILCARHLVARYVLATDGDAGVSDALNTNLFLNDLEGGQNIRTGVLRWGHNVEDLLTEHMQDSVVDVVLGADITYDASVIPSLLATFLDLFRKNAALQVLMSATVRNPETFEVFTHGCNRHNISLEYVNTEEAVDPEQKGPFYPTNVPIRVMRLSMSGCSQSVLRRS</sequence>
<keyword evidence="2" id="KW-1185">Reference proteome</keyword>
<organism evidence="1 2">
    <name type="scientific">Aulographum hederae CBS 113979</name>
    <dbReference type="NCBI Taxonomy" id="1176131"/>
    <lineage>
        <taxon>Eukaryota</taxon>
        <taxon>Fungi</taxon>
        <taxon>Dikarya</taxon>
        <taxon>Ascomycota</taxon>
        <taxon>Pezizomycotina</taxon>
        <taxon>Dothideomycetes</taxon>
        <taxon>Pleosporomycetidae</taxon>
        <taxon>Aulographales</taxon>
        <taxon>Aulographaceae</taxon>
    </lineage>
</organism>
<proteinExistence type="predicted"/>
<dbReference type="PANTHER" id="PTHR14614">
    <property type="entry name" value="HEPATOCELLULAR CARCINOMA-ASSOCIATED ANTIGEN"/>
    <property type="match status" value="1"/>
</dbReference>
<dbReference type="CDD" id="cd02440">
    <property type="entry name" value="AdoMet_MTases"/>
    <property type="match status" value="1"/>
</dbReference>
<dbReference type="InterPro" id="IPR019410">
    <property type="entry name" value="Methyltransf_16"/>
</dbReference>
<dbReference type="SUPFAM" id="SSF53335">
    <property type="entry name" value="S-adenosyl-L-methionine-dependent methyltransferases"/>
    <property type="match status" value="1"/>
</dbReference>
<dbReference type="InterPro" id="IPR029063">
    <property type="entry name" value="SAM-dependent_MTases_sf"/>
</dbReference>
<dbReference type="EMBL" id="ML977150">
    <property type="protein sequence ID" value="KAF1987891.1"/>
    <property type="molecule type" value="Genomic_DNA"/>
</dbReference>
<reference evidence="1" key="1">
    <citation type="journal article" date="2020" name="Stud. Mycol.">
        <title>101 Dothideomycetes genomes: a test case for predicting lifestyles and emergence of pathogens.</title>
        <authorList>
            <person name="Haridas S."/>
            <person name="Albert R."/>
            <person name="Binder M."/>
            <person name="Bloem J."/>
            <person name="Labutti K."/>
            <person name="Salamov A."/>
            <person name="Andreopoulos B."/>
            <person name="Baker S."/>
            <person name="Barry K."/>
            <person name="Bills G."/>
            <person name="Bluhm B."/>
            <person name="Cannon C."/>
            <person name="Castanera R."/>
            <person name="Culley D."/>
            <person name="Daum C."/>
            <person name="Ezra D."/>
            <person name="Gonzalez J."/>
            <person name="Henrissat B."/>
            <person name="Kuo A."/>
            <person name="Liang C."/>
            <person name="Lipzen A."/>
            <person name="Lutzoni F."/>
            <person name="Magnuson J."/>
            <person name="Mondo S."/>
            <person name="Nolan M."/>
            <person name="Ohm R."/>
            <person name="Pangilinan J."/>
            <person name="Park H.-J."/>
            <person name="Ramirez L."/>
            <person name="Alfaro M."/>
            <person name="Sun H."/>
            <person name="Tritt A."/>
            <person name="Yoshinaga Y."/>
            <person name="Zwiers L.-H."/>
            <person name="Turgeon B."/>
            <person name="Goodwin S."/>
            <person name="Spatafora J."/>
            <person name="Crous P."/>
            <person name="Grigoriev I."/>
        </authorList>
    </citation>
    <scope>NUCLEOTIDE SEQUENCE</scope>
    <source>
        <strain evidence="1">CBS 113979</strain>
    </source>
</reference>
<dbReference type="GO" id="GO:0008757">
    <property type="term" value="F:S-adenosylmethionine-dependent methyltransferase activity"/>
    <property type="evidence" value="ECO:0007669"/>
    <property type="project" value="UniProtKB-ARBA"/>
</dbReference>
<protein>
    <submittedName>
        <fullName evidence="1">Uncharacterized protein</fullName>
    </submittedName>
</protein>
<name>A0A6G1H3V0_9PEZI</name>
<evidence type="ECO:0000313" key="1">
    <source>
        <dbReference type="EMBL" id="KAF1987891.1"/>
    </source>
</evidence>
<evidence type="ECO:0000313" key="2">
    <source>
        <dbReference type="Proteomes" id="UP000800041"/>
    </source>
</evidence>
<dbReference type="Gene3D" id="3.40.50.150">
    <property type="entry name" value="Vaccinia Virus protein VP39"/>
    <property type="match status" value="1"/>
</dbReference>
<dbReference type="PANTHER" id="PTHR14614:SF130">
    <property type="entry name" value="PROTEIN-LYSINE N-METHYLTRANSFERASE EEF2KMT"/>
    <property type="match status" value="1"/>
</dbReference>
<gene>
    <name evidence="1" type="ORF">K402DRAFT_329240</name>
</gene>
<dbReference type="OrthoDB" id="194386at2759"/>